<organism evidence="5 6">
    <name type="scientific">Dendrothele bispora (strain CBS 962.96)</name>
    <dbReference type="NCBI Taxonomy" id="1314807"/>
    <lineage>
        <taxon>Eukaryota</taxon>
        <taxon>Fungi</taxon>
        <taxon>Dikarya</taxon>
        <taxon>Basidiomycota</taxon>
        <taxon>Agaricomycotina</taxon>
        <taxon>Agaricomycetes</taxon>
        <taxon>Agaricomycetidae</taxon>
        <taxon>Agaricales</taxon>
        <taxon>Agaricales incertae sedis</taxon>
        <taxon>Dendrothele</taxon>
    </lineage>
</organism>
<reference evidence="5 6" key="1">
    <citation type="journal article" date="2019" name="Nat. Ecol. Evol.">
        <title>Megaphylogeny resolves global patterns of mushroom evolution.</title>
        <authorList>
            <person name="Varga T."/>
            <person name="Krizsan K."/>
            <person name="Foldi C."/>
            <person name="Dima B."/>
            <person name="Sanchez-Garcia M."/>
            <person name="Sanchez-Ramirez S."/>
            <person name="Szollosi G.J."/>
            <person name="Szarkandi J.G."/>
            <person name="Papp V."/>
            <person name="Albert L."/>
            <person name="Andreopoulos W."/>
            <person name="Angelini C."/>
            <person name="Antonin V."/>
            <person name="Barry K.W."/>
            <person name="Bougher N.L."/>
            <person name="Buchanan P."/>
            <person name="Buyck B."/>
            <person name="Bense V."/>
            <person name="Catcheside P."/>
            <person name="Chovatia M."/>
            <person name="Cooper J."/>
            <person name="Damon W."/>
            <person name="Desjardin D."/>
            <person name="Finy P."/>
            <person name="Geml J."/>
            <person name="Haridas S."/>
            <person name="Hughes K."/>
            <person name="Justo A."/>
            <person name="Karasinski D."/>
            <person name="Kautmanova I."/>
            <person name="Kiss B."/>
            <person name="Kocsube S."/>
            <person name="Kotiranta H."/>
            <person name="LaButti K.M."/>
            <person name="Lechner B.E."/>
            <person name="Liimatainen K."/>
            <person name="Lipzen A."/>
            <person name="Lukacs Z."/>
            <person name="Mihaltcheva S."/>
            <person name="Morgado L.N."/>
            <person name="Niskanen T."/>
            <person name="Noordeloos M.E."/>
            <person name="Ohm R.A."/>
            <person name="Ortiz-Santana B."/>
            <person name="Ovrebo C."/>
            <person name="Racz N."/>
            <person name="Riley R."/>
            <person name="Savchenko A."/>
            <person name="Shiryaev A."/>
            <person name="Soop K."/>
            <person name="Spirin V."/>
            <person name="Szebenyi C."/>
            <person name="Tomsovsky M."/>
            <person name="Tulloss R.E."/>
            <person name="Uehling J."/>
            <person name="Grigoriev I.V."/>
            <person name="Vagvolgyi C."/>
            <person name="Papp T."/>
            <person name="Martin F.M."/>
            <person name="Miettinen O."/>
            <person name="Hibbett D.S."/>
            <person name="Nagy L.G."/>
        </authorList>
    </citation>
    <scope>NUCLEOTIDE SEQUENCE [LARGE SCALE GENOMIC DNA]</scope>
    <source>
        <strain evidence="5 6">CBS 962.96</strain>
    </source>
</reference>
<gene>
    <name evidence="5" type="ORF">K435DRAFT_816903</name>
</gene>
<dbReference type="InterPro" id="IPR011043">
    <property type="entry name" value="Gal_Oxase/kelch_b-propeller"/>
</dbReference>
<dbReference type="Gene3D" id="2.60.40.10">
    <property type="entry name" value="Immunoglobulins"/>
    <property type="match status" value="1"/>
</dbReference>
<evidence type="ECO:0000256" key="1">
    <source>
        <dbReference type="ARBA" id="ARBA00022729"/>
    </source>
</evidence>
<dbReference type="InterPro" id="IPR013783">
    <property type="entry name" value="Ig-like_fold"/>
</dbReference>
<evidence type="ECO:0000313" key="5">
    <source>
        <dbReference type="EMBL" id="THV04609.1"/>
    </source>
</evidence>
<dbReference type="PANTHER" id="PTHR32208:SF96">
    <property type="entry name" value="GLYOXAL OXIDASE"/>
    <property type="match status" value="1"/>
</dbReference>
<dbReference type="SUPFAM" id="SSF81296">
    <property type="entry name" value="E set domains"/>
    <property type="match status" value="1"/>
</dbReference>
<evidence type="ECO:0000259" key="3">
    <source>
        <dbReference type="Pfam" id="PF07250"/>
    </source>
</evidence>
<dbReference type="Pfam" id="PF09118">
    <property type="entry name" value="GO-like_E_set"/>
    <property type="match status" value="1"/>
</dbReference>
<dbReference type="Proteomes" id="UP000297245">
    <property type="component" value="Unassembled WGS sequence"/>
</dbReference>
<dbReference type="InterPro" id="IPR009880">
    <property type="entry name" value="Glyoxal_oxidase_N"/>
</dbReference>
<dbReference type="Gene3D" id="2.130.10.80">
    <property type="entry name" value="Galactose oxidase/kelch, beta-propeller"/>
    <property type="match status" value="1"/>
</dbReference>
<feature type="chain" id="PRO_5020694901" evidence="2">
    <location>
        <begin position="22"/>
        <end position="570"/>
    </location>
</feature>
<sequence>MWSSSIFSRLAVIGAISTTLASPSPVSLGWYFVQNGTSGIVALEAIVLTETLMLIFDRPLGDPLKINGHDAWGGLWNLETNQVTALDMKSNSFCGSGGFLSNGTMVSTGGDNVELPPNQTIPTEGDGRMAIRMWEPCDDPTGLSCSLLENNETLHLAKRRWYSTSTRIFDGSLMVIGGSNNQSSFWNTPDLAENSIEFWPSKDGGVPRPSEFLERTIPVNLFPRVFALPDGKVFVVANNQSMIYDIETNTETPLPDLPNGVRVTNPFDGSATLLPLSPPDFVPEVLVCGGTNTSDQLDLDFHTFSSQHPATEQCSRIKLTPEGIEQGWEVELMPEGHIMNELILMPDGKVMIINGGQSGYAAYGTVMDVVSNSNADHPNFKPLLYSPDAPIGSRFTREGLPATDIPRLYHSSVTLTPSGNIFIGGSNPHGGEVLDGEFPSEYRIEYLNPPYMTVSRPALTNFPERVNFNQRFSADVDIPGNLDISSVQVALMDLGFSTHSFHASSRLVFAEAKLSRDKKSIEVLAPPNNRVYPPGPAWMFLTVDGVSSTGKKILVGSGEAPPVADQGVPL</sequence>
<name>A0A4S8MPU7_DENBC</name>
<dbReference type="InterPro" id="IPR015202">
    <property type="entry name" value="GO-like_E_set"/>
</dbReference>
<feature type="domain" description="Galactose oxidase-like Early set" evidence="4">
    <location>
        <begin position="456"/>
        <end position="553"/>
    </location>
</feature>
<keyword evidence="1 2" id="KW-0732">Signal</keyword>
<dbReference type="InterPro" id="IPR014756">
    <property type="entry name" value="Ig_E-set"/>
</dbReference>
<dbReference type="CDD" id="cd02851">
    <property type="entry name" value="E_set_GO_C"/>
    <property type="match status" value="1"/>
</dbReference>
<proteinExistence type="predicted"/>
<keyword evidence="6" id="KW-1185">Reference proteome</keyword>
<evidence type="ECO:0000259" key="4">
    <source>
        <dbReference type="Pfam" id="PF09118"/>
    </source>
</evidence>
<accession>A0A4S8MPU7</accession>
<dbReference type="OrthoDB" id="2019572at2759"/>
<evidence type="ECO:0000313" key="6">
    <source>
        <dbReference type="Proteomes" id="UP000297245"/>
    </source>
</evidence>
<feature type="domain" description="Glyoxal oxidase N-terminal" evidence="3">
    <location>
        <begin position="76"/>
        <end position="451"/>
    </location>
</feature>
<dbReference type="AlphaFoldDB" id="A0A4S8MPU7"/>
<dbReference type="PANTHER" id="PTHR32208">
    <property type="entry name" value="SECRETED PROTEIN-RELATED"/>
    <property type="match status" value="1"/>
</dbReference>
<protein>
    <submittedName>
        <fullName evidence="5">Glyoxal oxidase</fullName>
    </submittedName>
</protein>
<evidence type="ECO:0000256" key="2">
    <source>
        <dbReference type="SAM" id="SignalP"/>
    </source>
</evidence>
<dbReference type="EMBL" id="ML179054">
    <property type="protein sequence ID" value="THV04609.1"/>
    <property type="molecule type" value="Genomic_DNA"/>
</dbReference>
<dbReference type="SUPFAM" id="SSF50965">
    <property type="entry name" value="Galactose oxidase, central domain"/>
    <property type="match status" value="1"/>
</dbReference>
<dbReference type="Pfam" id="PF07250">
    <property type="entry name" value="Glyoxal_oxid_N"/>
    <property type="match status" value="1"/>
</dbReference>
<dbReference type="InterPro" id="IPR037293">
    <property type="entry name" value="Gal_Oxidase_central_sf"/>
</dbReference>
<feature type="signal peptide" evidence="2">
    <location>
        <begin position="1"/>
        <end position="21"/>
    </location>
</feature>